<organism evidence="9 10">
    <name type="scientific">Hydrogenimonas thermophila</name>
    <dbReference type="NCBI Taxonomy" id="223786"/>
    <lineage>
        <taxon>Bacteria</taxon>
        <taxon>Pseudomonadati</taxon>
        <taxon>Campylobacterota</taxon>
        <taxon>Epsilonproteobacteria</taxon>
        <taxon>Campylobacterales</taxon>
        <taxon>Hydrogenimonadaceae</taxon>
        <taxon>Hydrogenimonas</taxon>
    </lineage>
</organism>
<name>A0A1I5QYQ9_9BACT</name>
<comment type="similarity">
    <text evidence="2 8">Belongs to the GPI family.</text>
</comment>
<evidence type="ECO:0000256" key="2">
    <source>
        <dbReference type="ARBA" id="ARBA00006604"/>
    </source>
</evidence>
<dbReference type="InterPro" id="IPR018189">
    <property type="entry name" value="Phosphoglucose_isomerase_CS"/>
</dbReference>
<dbReference type="GO" id="GO:0006094">
    <property type="term" value="P:gluconeogenesis"/>
    <property type="evidence" value="ECO:0007669"/>
    <property type="project" value="UniProtKB-KW"/>
</dbReference>
<dbReference type="GO" id="GO:0004347">
    <property type="term" value="F:glucose-6-phosphate isomerase activity"/>
    <property type="evidence" value="ECO:0007669"/>
    <property type="project" value="UniProtKB-EC"/>
</dbReference>
<proteinExistence type="inferred from homology"/>
<dbReference type="CDD" id="cd05015">
    <property type="entry name" value="SIS_PGI_1"/>
    <property type="match status" value="1"/>
</dbReference>
<protein>
    <recommendedName>
        <fullName evidence="3 8">Glucose-6-phosphate isomerase</fullName>
        <ecNumber evidence="3 8">5.3.1.9</ecNumber>
    </recommendedName>
</protein>
<evidence type="ECO:0000256" key="7">
    <source>
        <dbReference type="ARBA" id="ARBA00029321"/>
    </source>
</evidence>
<evidence type="ECO:0000256" key="4">
    <source>
        <dbReference type="ARBA" id="ARBA00022432"/>
    </source>
</evidence>
<gene>
    <name evidence="9" type="ORF">SAMN05216234_12311</name>
</gene>
<keyword evidence="5 8" id="KW-0324">Glycolysis</keyword>
<dbReference type="Gene3D" id="3.40.50.10490">
    <property type="entry name" value="Glucose-6-phosphate isomerase like protein, domain 1"/>
    <property type="match status" value="2"/>
</dbReference>
<dbReference type="GO" id="GO:0051156">
    <property type="term" value="P:glucose 6-phosphate metabolic process"/>
    <property type="evidence" value="ECO:0007669"/>
    <property type="project" value="TreeGrafter"/>
</dbReference>
<dbReference type="EC" id="5.3.1.9" evidence="3 8"/>
<dbReference type="SUPFAM" id="SSF53697">
    <property type="entry name" value="SIS domain"/>
    <property type="match status" value="1"/>
</dbReference>
<keyword evidence="6 8" id="KW-0413">Isomerase</keyword>
<dbReference type="GO" id="GO:0097367">
    <property type="term" value="F:carbohydrate derivative binding"/>
    <property type="evidence" value="ECO:0007669"/>
    <property type="project" value="InterPro"/>
</dbReference>
<dbReference type="OrthoDB" id="140919at2"/>
<evidence type="ECO:0000256" key="6">
    <source>
        <dbReference type="ARBA" id="ARBA00023235"/>
    </source>
</evidence>
<comment type="pathway">
    <text evidence="1 8">Carbohydrate degradation; glycolysis; D-glyceraldehyde 3-phosphate and glycerone phosphate from D-glucose: step 2/4.</text>
</comment>
<dbReference type="GO" id="GO:0005829">
    <property type="term" value="C:cytosol"/>
    <property type="evidence" value="ECO:0007669"/>
    <property type="project" value="TreeGrafter"/>
</dbReference>
<dbReference type="CDD" id="cd05016">
    <property type="entry name" value="SIS_PGI_2"/>
    <property type="match status" value="1"/>
</dbReference>
<comment type="catalytic activity">
    <reaction evidence="7 8">
        <text>alpha-D-glucose 6-phosphate = beta-D-fructose 6-phosphate</text>
        <dbReference type="Rhea" id="RHEA:11816"/>
        <dbReference type="ChEBI" id="CHEBI:57634"/>
        <dbReference type="ChEBI" id="CHEBI:58225"/>
        <dbReference type="EC" id="5.3.1.9"/>
    </reaction>
</comment>
<dbReference type="Pfam" id="PF00342">
    <property type="entry name" value="PGI"/>
    <property type="match status" value="1"/>
</dbReference>
<dbReference type="PRINTS" id="PR00662">
    <property type="entry name" value="G6PISOMERASE"/>
</dbReference>
<evidence type="ECO:0000256" key="3">
    <source>
        <dbReference type="ARBA" id="ARBA00011952"/>
    </source>
</evidence>
<dbReference type="InterPro" id="IPR035476">
    <property type="entry name" value="SIS_PGI_1"/>
</dbReference>
<dbReference type="PROSITE" id="PS00174">
    <property type="entry name" value="P_GLUCOSE_ISOMERASE_2"/>
    <property type="match status" value="1"/>
</dbReference>
<dbReference type="GO" id="GO:0048029">
    <property type="term" value="F:monosaccharide binding"/>
    <property type="evidence" value="ECO:0007669"/>
    <property type="project" value="TreeGrafter"/>
</dbReference>
<keyword evidence="10" id="KW-1185">Reference proteome</keyword>
<keyword evidence="4 8" id="KW-0312">Gluconeogenesis</keyword>
<evidence type="ECO:0000256" key="1">
    <source>
        <dbReference type="ARBA" id="ARBA00004926"/>
    </source>
</evidence>
<dbReference type="InterPro" id="IPR046348">
    <property type="entry name" value="SIS_dom_sf"/>
</dbReference>
<dbReference type="STRING" id="223786.SAMN05216234_12311"/>
<dbReference type="InterPro" id="IPR001672">
    <property type="entry name" value="G6P_Isomerase"/>
</dbReference>
<dbReference type="AlphaFoldDB" id="A0A1I5QYQ9"/>
<evidence type="ECO:0000256" key="8">
    <source>
        <dbReference type="RuleBase" id="RU000612"/>
    </source>
</evidence>
<dbReference type="InterPro" id="IPR035482">
    <property type="entry name" value="SIS_PGI_2"/>
</dbReference>
<dbReference type="EMBL" id="FOXB01000023">
    <property type="protein sequence ID" value="SFP50936.1"/>
    <property type="molecule type" value="Genomic_DNA"/>
</dbReference>
<sequence>MVKFQRDFEFNIDENISNLMDEAFCRVVEECENGVAGYYNLPEDSKMIVTEVEALSSSETIKNSDTIAVIGIGGSSLGAKAIDSMLRHKYPQAKRLIFFENPDPVEISKKFASMDKEKTIFIVISKSGSTIETMSLFKVVISHFNLDLNGDDKDRLIAITDEGSVLCRFADRYGIKVYTIPHNVGGRFSVLSAVGIVPLTLAGYDCCSILEGGAKIVRRFFNREEDHILLKAAFIATNWEKYRMNVLFAYASFLDDFTKWYVQLWGESLGKIDKSGNRVGLTPLGQIGSIDQHSFLQLIIEGPIDKTVTFIKIEDFENDILIPDITLEGIQKCDFVNGHTFNELINAECDATREAIAQQGVPVDAIILDKLSETNIGELILYYEILTSLTGAILNIDTYNQPGVELGKRILADKFKK</sequence>
<dbReference type="NCBIfam" id="NF003016">
    <property type="entry name" value="PRK03868.1"/>
    <property type="match status" value="1"/>
</dbReference>
<dbReference type="GO" id="GO:0006096">
    <property type="term" value="P:glycolytic process"/>
    <property type="evidence" value="ECO:0007669"/>
    <property type="project" value="UniProtKB-UniPathway"/>
</dbReference>
<dbReference type="UniPathway" id="UPA00109">
    <property type="reaction ID" value="UER00181"/>
</dbReference>
<dbReference type="Proteomes" id="UP000199227">
    <property type="component" value="Unassembled WGS sequence"/>
</dbReference>
<dbReference type="RefSeq" id="WP_092912754.1">
    <property type="nucleotide sequence ID" value="NZ_FOXB01000023.1"/>
</dbReference>
<dbReference type="PANTHER" id="PTHR11469:SF1">
    <property type="entry name" value="GLUCOSE-6-PHOSPHATE ISOMERASE"/>
    <property type="match status" value="1"/>
</dbReference>
<dbReference type="PANTHER" id="PTHR11469">
    <property type="entry name" value="GLUCOSE-6-PHOSPHATE ISOMERASE"/>
    <property type="match status" value="1"/>
</dbReference>
<evidence type="ECO:0000256" key="5">
    <source>
        <dbReference type="ARBA" id="ARBA00023152"/>
    </source>
</evidence>
<accession>A0A1I5QYQ9</accession>
<dbReference type="PROSITE" id="PS51463">
    <property type="entry name" value="P_GLUCOSE_ISOMERASE_3"/>
    <property type="match status" value="1"/>
</dbReference>
<reference evidence="9 10" key="1">
    <citation type="submission" date="2016-10" db="EMBL/GenBank/DDBJ databases">
        <authorList>
            <person name="de Groot N.N."/>
        </authorList>
    </citation>
    <scope>NUCLEOTIDE SEQUENCE [LARGE SCALE GENOMIC DNA]</scope>
    <source>
        <strain evidence="9 10">EP1-55-1</strain>
    </source>
</reference>
<evidence type="ECO:0000313" key="10">
    <source>
        <dbReference type="Proteomes" id="UP000199227"/>
    </source>
</evidence>
<evidence type="ECO:0000313" key="9">
    <source>
        <dbReference type="EMBL" id="SFP50936.1"/>
    </source>
</evidence>